<dbReference type="Gene3D" id="1.10.238.160">
    <property type="match status" value="1"/>
</dbReference>
<gene>
    <name evidence="1" type="ORF">B6D06_00710</name>
</gene>
<dbReference type="Proteomes" id="UP000194968">
    <property type="component" value="Unassembled WGS sequence"/>
</dbReference>
<dbReference type="SUPFAM" id="SSF46955">
    <property type="entry name" value="Putative DNA-binding domain"/>
    <property type="match status" value="1"/>
</dbReference>
<dbReference type="InterPro" id="IPR009061">
    <property type="entry name" value="DNA-bd_dom_put_sf"/>
</dbReference>
<reference evidence="1 2" key="1">
    <citation type="submission" date="2017-03" db="EMBL/GenBank/DDBJ databases">
        <title>Comparative genomics of honeybee gut symbionts reveal geographically distinct and subgroup specific antibiotic resistance.</title>
        <authorList>
            <person name="Ludvigsen J."/>
            <person name="Porcellato D."/>
            <person name="Labee-Lund T.M."/>
            <person name="Amdam G.V."/>
            <person name="Rudi K."/>
        </authorList>
    </citation>
    <scope>NUCLEOTIDE SEQUENCE [LARGE SCALE GENOMIC DNA]</scope>
    <source>
        <strain evidence="1 2">A-4-12</strain>
    </source>
</reference>
<proteinExistence type="predicted"/>
<dbReference type="RefSeq" id="WP_086319833.1">
    <property type="nucleotide sequence ID" value="NZ_NASD01000052.1"/>
</dbReference>
<evidence type="ECO:0000313" key="2">
    <source>
        <dbReference type="Proteomes" id="UP000194968"/>
    </source>
</evidence>
<comment type="caution">
    <text evidence="1">The sequence shown here is derived from an EMBL/GenBank/DDBJ whole genome shotgun (WGS) entry which is preliminary data.</text>
</comment>
<protein>
    <recommendedName>
        <fullName evidence="3">AlpA family phage regulatory protein</fullName>
    </recommendedName>
</protein>
<evidence type="ECO:0000313" key="1">
    <source>
        <dbReference type="EMBL" id="OTQ53620.1"/>
    </source>
</evidence>
<organism evidence="1 2">
    <name type="scientific">Gilliamella apis</name>
    <dbReference type="NCBI Taxonomy" id="1970738"/>
    <lineage>
        <taxon>Bacteria</taxon>
        <taxon>Pseudomonadati</taxon>
        <taxon>Pseudomonadota</taxon>
        <taxon>Gammaproteobacteria</taxon>
        <taxon>Orbales</taxon>
        <taxon>Orbaceae</taxon>
        <taxon>Gilliamella</taxon>
    </lineage>
</organism>
<sequence length="54" mass="6359">MKLLKLNEVCELLNISRSSAYRLISKNDFPPKIQISERTVRYSSDDVCNWVEKK</sequence>
<dbReference type="Pfam" id="PF05930">
    <property type="entry name" value="Phage_AlpA"/>
    <property type="match status" value="1"/>
</dbReference>
<accession>A0A242NX85</accession>
<dbReference type="EMBL" id="NASK01000054">
    <property type="protein sequence ID" value="OTQ53620.1"/>
    <property type="molecule type" value="Genomic_DNA"/>
</dbReference>
<dbReference type="InterPro" id="IPR010260">
    <property type="entry name" value="AlpA"/>
</dbReference>
<dbReference type="AlphaFoldDB" id="A0A242NX85"/>
<name>A0A242NX85_9GAMM</name>
<evidence type="ECO:0008006" key="3">
    <source>
        <dbReference type="Google" id="ProtNLM"/>
    </source>
</evidence>